<feature type="transmembrane region" description="Helical" evidence="7">
    <location>
        <begin position="62"/>
        <end position="82"/>
    </location>
</feature>
<feature type="transmembrane region" description="Helical" evidence="7">
    <location>
        <begin position="550"/>
        <end position="575"/>
    </location>
</feature>
<feature type="domain" description="CstA N-terminal" evidence="8">
    <location>
        <begin position="547"/>
        <end position="597"/>
    </location>
</feature>
<feature type="transmembrane region" description="Helical" evidence="7">
    <location>
        <begin position="88"/>
        <end position="109"/>
    </location>
</feature>
<evidence type="ECO:0000313" key="9">
    <source>
        <dbReference type="EMBL" id="QDT12431.1"/>
    </source>
</evidence>
<comment type="subcellular location">
    <subcellularLocation>
        <location evidence="1">Cell membrane</location>
        <topology evidence="1">Multi-pass membrane protein</topology>
    </subcellularLocation>
</comment>
<keyword evidence="5 7" id="KW-1133">Transmembrane helix</keyword>
<keyword evidence="6 7" id="KW-0472">Membrane</keyword>
<feature type="transmembrane region" description="Helical" evidence="7">
    <location>
        <begin position="6"/>
        <end position="26"/>
    </location>
</feature>
<evidence type="ECO:0000256" key="7">
    <source>
        <dbReference type="SAM" id="Phobius"/>
    </source>
</evidence>
<evidence type="ECO:0000256" key="5">
    <source>
        <dbReference type="ARBA" id="ARBA00022989"/>
    </source>
</evidence>
<comment type="similarity">
    <text evidence="2">Belongs to the peptide transporter carbon starvation (CstA) (TC 2.A.114) family.</text>
</comment>
<feature type="transmembrane region" description="Helical" evidence="7">
    <location>
        <begin position="256"/>
        <end position="277"/>
    </location>
</feature>
<evidence type="ECO:0000256" key="4">
    <source>
        <dbReference type="ARBA" id="ARBA00022692"/>
    </source>
</evidence>
<organism evidence="9 10">
    <name type="scientific">Stieleria marina</name>
    <dbReference type="NCBI Taxonomy" id="1930275"/>
    <lineage>
        <taxon>Bacteria</taxon>
        <taxon>Pseudomonadati</taxon>
        <taxon>Planctomycetota</taxon>
        <taxon>Planctomycetia</taxon>
        <taxon>Pirellulales</taxon>
        <taxon>Pirellulaceae</taxon>
        <taxon>Stieleria</taxon>
    </lineage>
</organism>
<dbReference type="PANTHER" id="PTHR30252">
    <property type="entry name" value="INNER MEMBRANE PEPTIDE TRANSPORTER"/>
    <property type="match status" value="1"/>
</dbReference>
<feature type="transmembrane region" description="Helical" evidence="7">
    <location>
        <begin position="130"/>
        <end position="155"/>
    </location>
</feature>
<feature type="transmembrane region" description="Helical" evidence="7">
    <location>
        <begin position="582"/>
        <end position="601"/>
    </location>
</feature>
<name>A0A517NZ93_9BACT</name>
<dbReference type="GO" id="GO:0005886">
    <property type="term" value="C:plasma membrane"/>
    <property type="evidence" value="ECO:0007669"/>
    <property type="project" value="UniProtKB-SubCell"/>
</dbReference>
<feature type="transmembrane region" description="Helical" evidence="7">
    <location>
        <begin position="161"/>
        <end position="179"/>
    </location>
</feature>
<evidence type="ECO:0000313" key="10">
    <source>
        <dbReference type="Proteomes" id="UP000319817"/>
    </source>
</evidence>
<dbReference type="Proteomes" id="UP000319817">
    <property type="component" value="Chromosome"/>
</dbReference>
<evidence type="ECO:0000256" key="3">
    <source>
        <dbReference type="ARBA" id="ARBA00022475"/>
    </source>
</evidence>
<feature type="transmembrane region" description="Helical" evidence="7">
    <location>
        <begin position="485"/>
        <end position="506"/>
    </location>
</feature>
<evidence type="ECO:0000259" key="8">
    <source>
        <dbReference type="Pfam" id="PF02554"/>
    </source>
</evidence>
<dbReference type="InterPro" id="IPR003706">
    <property type="entry name" value="CstA_N"/>
</dbReference>
<gene>
    <name evidence="9" type="primary">cstA</name>
    <name evidence="9" type="ORF">K239x_44410</name>
</gene>
<proteinExistence type="inferred from homology"/>
<feature type="transmembrane region" description="Helical" evidence="7">
    <location>
        <begin position="613"/>
        <end position="633"/>
    </location>
</feature>
<feature type="transmembrane region" description="Helical" evidence="7">
    <location>
        <begin position="216"/>
        <end position="244"/>
    </location>
</feature>
<evidence type="ECO:0000256" key="1">
    <source>
        <dbReference type="ARBA" id="ARBA00004651"/>
    </source>
</evidence>
<feature type="transmembrane region" description="Helical" evidence="7">
    <location>
        <begin position="415"/>
        <end position="438"/>
    </location>
</feature>
<feature type="transmembrane region" description="Helical" evidence="7">
    <location>
        <begin position="350"/>
        <end position="368"/>
    </location>
</feature>
<keyword evidence="10" id="KW-1185">Reference proteome</keyword>
<evidence type="ECO:0000256" key="2">
    <source>
        <dbReference type="ARBA" id="ARBA00007755"/>
    </source>
</evidence>
<accession>A0A517NZ93</accession>
<keyword evidence="4 7" id="KW-0812">Transmembrane</keyword>
<dbReference type="RefSeq" id="WP_145420304.1">
    <property type="nucleotide sequence ID" value="NZ_CP036526.1"/>
</dbReference>
<feature type="transmembrane region" description="Helical" evidence="7">
    <location>
        <begin position="302"/>
        <end position="323"/>
    </location>
</feature>
<dbReference type="InterPro" id="IPR051605">
    <property type="entry name" value="CstA"/>
</dbReference>
<evidence type="ECO:0000256" key="6">
    <source>
        <dbReference type="ARBA" id="ARBA00023136"/>
    </source>
</evidence>
<dbReference type="GO" id="GO:0009267">
    <property type="term" value="P:cellular response to starvation"/>
    <property type="evidence" value="ECO:0007669"/>
    <property type="project" value="InterPro"/>
</dbReference>
<reference evidence="9 10" key="1">
    <citation type="submission" date="2019-02" db="EMBL/GenBank/DDBJ databases">
        <title>Deep-cultivation of Planctomycetes and their phenomic and genomic characterization uncovers novel biology.</title>
        <authorList>
            <person name="Wiegand S."/>
            <person name="Jogler M."/>
            <person name="Boedeker C."/>
            <person name="Pinto D."/>
            <person name="Vollmers J."/>
            <person name="Rivas-Marin E."/>
            <person name="Kohn T."/>
            <person name="Peeters S.H."/>
            <person name="Heuer A."/>
            <person name="Rast P."/>
            <person name="Oberbeckmann S."/>
            <person name="Bunk B."/>
            <person name="Jeske O."/>
            <person name="Meyerdierks A."/>
            <person name="Storesund J.E."/>
            <person name="Kallscheuer N."/>
            <person name="Luecker S."/>
            <person name="Lage O.M."/>
            <person name="Pohl T."/>
            <person name="Merkel B.J."/>
            <person name="Hornburger P."/>
            <person name="Mueller R.-W."/>
            <person name="Bruemmer F."/>
            <person name="Labrenz M."/>
            <person name="Spormann A.M."/>
            <person name="Op den Camp H."/>
            <person name="Overmann J."/>
            <person name="Amann R."/>
            <person name="Jetten M.S.M."/>
            <person name="Mascher T."/>
            <person name="Medema M.H."/>
            <person name="Devos D.P."/>
            <person name="Kaster A.-K."/>
            <person name="Ovreas L."/>
            <person name="Rohde M."/>
            <person name="Galperin M.Y."/>
            <person name="Jogler C."/>
        </authorList>
    </citation>
    <scope>NUCLEOTIDE SEQUENCE [LARGE SCALE GENOMIC DNA]</scope>
    <source>
        <strain evidence="9 10">K23_9</strain>
    </source>
</reference>
<protein>
    <submittedName>
        <fullName evidence="9">Carbon starvation protein A</fullName>
    </submittedName>
</protein>
<sequence>MSTLLIAVGTMVAYLIAYHTYGRWLARKIFQLNADADVPSIELNDDRDFVPTDKSVLFGHHFTSIAGTGPIVGPAIAVMWGWLPALVWVLLGSILVGAVHDFGALVVSIRSQGQTVGDVAGRVLNRRVRLLFLLILFMALTIVLAIFGLVIAAVFKQYPAAIFPCLVQIPIAMAIGAWLHRKNVNLLIPSILALITMYGTLVYGNEGILGAANTAMAGWSIITWVLILLAYSYVASVLPVWMLLQPRDYINSLQLITALGLVVVGLIVAGLIGGAPITENGARQPLEIVAPMVRANPQGAPAVIPFLFITIACGACSGFHCLVSSGTSSKQIKCETDAQFIGYGSMLTEGFLATIVILACVAGLGLGVTESSGAGEIVTGSAAYDARYESWATAKGLGAKVGAFVDGSANFLKAISIPASIAVAIMGVLVASFAGTTLDTACRLQRYVVQELAATFVGEKHSTKNGGGFSLNPIAWLTNKHGATIFAVTLALIIAALPAPGTAVSLGDAVSGNLPADYVAANPTLPAEASAGGIAGGQWWLSAFAGKGGLILWPLFGATNQLLAGLAFLVISFFLWRRGIPVWFIVIPMIFMLIMPAWAMLSDLPNWLKDENPNWVVIVVGISTLLLEAWMLVEAIILWPKVKGVLEVKATAPVKQLT</sequence>
<dbReference type="OrthoDB" id="9761224at2"/>
<dbReference type="AlphaFoldDB" id="A0A517NZ93"/>
<dbReference type="EMBL" id="CP036526">
    <property type="protein sequence ID" value="QDT12431.1"/>
    <property type="molecule type" value="Genomic_DNA"/>
</dbReference>
<keyword evidence="3" id="KW-1003">Cell membrane</keyword>
<feature type="domain" description="CstA N-terminal" evidence="8">
    <location>
        <begin position="4"/>
        <end position="464"/>
    </location>
</feature>
<feature type="transmembrane region" description="Helical" evidence="7">
    <location>
        <begin position="186"/>
        <end position="204"/>
    </location>
</feature>
<dbReference type="Pfam" id="PF02554">
    <property type="entry name" value="CstA"/>
    <property type="match status" value="2"/>
</dbReference>
<dbReference type="PANTHER" id="PTHR30252:SF0">
    <property type="entry name" value="PEPTIDE TRANSPORTER CSTA"/>
    <property type="match status" value="1"/>
</dbReference>